<proteinExistence type="predicted"/>
<evidence type="ECO:0000313" key="1">
    <source>
        <dbReference type="EMBL" id="KIM52216.1"/>
    </source>
</evidence>
<dbReference type="EMBL" id="KN822219">
    <property type="protein sequence ID" value="KIM52216.1"/>
    <property type="molecule type" value="Genomic_DNA"/>
</dbReference>
<reference evidence="1 2" key="1">
    <citation type="submission" date="2014-04" db="EMBL/GenBank/DDBJ databases">
        <authorList>
            <consortium name="DOE Joint Genome Institute"/>
            <person name="Kuo A."/>
            <person name="Kohler A."/>
            <person name="Nagy L.G."/>
            <person name="Floudas D."/>
            <person name="Copeland A."/>
            <person name="Barry K.W."/>
            <person name="Cichocki N."/>
            <person name="Veneault-Fourrey C."/>
            <person name="LaButti K."/>
            <person name="Lindquist E.A."/>
            <person name="Lipzen A."/>
            <person name="Lundell T."/>
            <person name="Morin E."/>
            <person name="Murat C."/>
            <person name="Sun H."/>
            <person name="Tunlid A."/>
            <person name="Henrissat B."/>
            <person name="Grigoriev I.V."/>
            <person name="Hibbett D.S."/>
            <person name="Martin F."/>
            <person name="Nordberg H.P."/>
            <person name="Cantor M.N."/>
            <person name="Hua S.X."/>
        </authorList>
    </citation>
    <scope>NUCLEOTIDE SEQUENCE [LARGE SCALE GENOMIC DNA]</scope>
    <source>
        <strain evidence="1 2">Foug A</strain>
    </source>
</reference>
<reference evidence="2" key="2">
    <citation type="submission" date="2015-01" db="EMBL/GenBank/DDBJ databases">
        <title>Evolutionary Origins and Diversification of the Mycorrhizal Mutualists.</title>
        <authorList>
            <consortium name="DOE Joint Genome Institute"/>
            <consortium name="Mycorrhizal Genomics Consortium"/>
            <person name="Kohler A."/>
            <person name="Kuo A."/>
            <person name="Nagy L.G."/>
            <person name="Floudas D."/>
            <person name="Copeland A."/>
            <person name="Barry K.W."/>
            <person name="Cichocki N."/>
            <person name="Veneault-Fourrey C."/>
            <person name="LaButti K."/>
            <person name="Lindquist E.A."/>
            <person name="Lipzen A."/>
            <person name="Lundell T."/>
            <person name="Morin E."/>
            <person name="Murat C."/>
            <person name="Riley R."/>
            <person name="Ohm R."/>
            <person name="Sun H."/>
            <person name="Tunlid A."/>
            <person name="Henrissat B."/>
            <person name="Grigoriev I.V."/>
            <person name="Hibbett D.S."/>
            <person name="Martin F."/>
        </authorList>
    </citation>
    <scope>NUCLEOTIDE SEQUENCE [LARGE SCALE GENOMIC DNA]</scope>
    <source>
        <strain evidence="2">Foug A</strain>
    </source>
</reference>
<evidence type="ECO:0000313" key="2">
    <source>
        <dbReference type="Proteomes" id="UP000053989"/>
    </source>
</evidence>
<name>A0A0C3D7Y7_9AGAM</name>
<sequence>MCWYLVGYIDMRSPPSTCAAHVRGVGCNSYIEALQQAAIRCASFERIIHYHHRTWINTADRGSDTRRVLEELSIAIPLLDALAYRQRDGTAAASLGMLPKAWAQGGEQ</sequence>
<accession>A0A0C3D7Y7</accession>
<organism evidence="1 2">
    <name type="scientific">Scleroderma citrinum Foug A</name>
    <dbReference type="NCBI Taxonomy" id="1036808"/>
    <lineage>
        <taxon>Eukaryota</taxon>
        <taxon>Fungi</taxon>
        <taxon>Dikarya</taxon>
        <taxon>Basidiomycota</taxon>
        <taxon>Agaricomycotina</taxon>
        <taxon>Agaricomycetes</taxon>
        <taxon>Agaricomycetidae</taxon>
        <taxon>Boletales</taxon>
        <taxon>Sclerodermatineae</taxon>
        <taxon>Sclerodermataceae</taxon>
        <taxon>Scleroderma</taxon>
    </lineage>
</organism>
<dbReference type="HOGENOM" id="CLU_2198540_0_0_1"/>
<dbReference type="InParanoid" id="A0A0C3D7Y7"/>
<keyword evidence="2" id="KW-1185">Reference proteome</keyword>
<dbReference type="Proteomes" id="UP000053989">
    <property type="component" value="Unassembled WGS sequence"/>
</dbReference>
<gene>
    <name evidence="1" type="ORF">SCLCIDRAFT_574091</name>
</gene>
<protein>
    <submittedName>
        <fullName evidence="1">Uncharacterized protein</fullName>
    </submittedName>
</protein>
<dbReference type="AlphaFoldDB" id="A0A0C3D7Y7"/>